<sequence length="527" mass="56526">MSRDPRAPILARNHIVSSRPFNATFPQTAPEWLARAVVLLCLFTGAAWAEERVVYPDGSGEYPNLQAAINASSDGDIVSLAAGDFVQWAIDPLGKAITIRAQDGPGTVTINGGTVFYIYSGEGPDTVFGGITFLRTAWDDDSSIECTEVSPTFLDCVFQDAPIRLERSGPEFRRCTFLGGDYAINLEGNCPVLVENCRFRKMGLGIGWYRGAGGTIRIADTAFEGCVGGISGEDFIGNLQIERTEFRDNRFGMDIDGTSSAGRFTLTSCVFESNIDFGADIQGRESTVIDCAFRSHQNLGDFGALYVTNGTLDGCLFEGNRARHAGAVYGNRLTVRSCTFQNNQAIGYGEEDGYGGAMILLGGGTSVEECLFASNEGGYGGALCLLDPTTVRDCTFVRNRGYHASVFQLGLSNFEFERIIVFDNRGGPTTDCEPGAGLEISCSDFHGNEAGDWTGCAADWEFANANISSDPLFCDVETGDFSLAAASPCLASNNGCGDMGVFGQGCEPTPVVERSWGWIKGQFAERP</sequence>
<feature type="domain" description="Right handed beta helix" evidence="1">
    <location>
        <begin position="162"/>
        <end position="291"/>
    </location>
</feature>
<dbReference type="InterPro" id="IPR012334">
    <property type="entry name" value="Pectin_lyas_fold"/>
</dbReference>
<dbReference type="Proteomes" id="UP000739538">
    <property type="component" value="Unassembled WGS sequence"/>
</dbReference>
<feature type="domain" description="Right handed beta helix" evidence="1">
    <location>
        <begin position="308"/>
        <end position="441"/>
    </location>
</feature>
<proteinExistence type="predicted"/>
<dbReference type="InterPro" id="IPR039448">
    <property type="entry name" value="Beta_helix"/>
</dbReference>
<dbReference type="EMBL" id="JAGQHS010000080">
    <property type="protein sequence ID" value="MCA9757069.1"/>
    <property type="molecule type" value="Genomic_DNA"/>
</dbReference>
<reference evidence="2" key="2">
    <citation type="journal article" date="2021" name="Microbiome">
        <title>Successional dynamics and alternative stable states in a saline activated sludge microbial community over 9 years.</title>
        <authorList>
            <person name="Wang Y."/>
            <person name="Ye J."/>
            <person name="Ju F."/>
            <person name="Liu L."/>
            <person name="Boyd J.A."/>
            <person name="Deng Y."/>
            <person name="Parks D.H."/>
            <person name="Jiang X."/>
            <person name="Yin X."/>
            <person name="Woodcroft B.J."/>
            <person name="Tyson G.W."/>
            <person name="Hugenholtz P."/>
            <person name="Polz M.F."/>
            <person name="Zhang T."/>
        </authorList>
    </citation>
    <scope>NUCLEOTIDE SEQUENCE</scope>
    <source>
        <strain evidence="2">HKST-UBA02</strain>
    </source>
</reference>
<dbReference type="SMART" id="SM00710">
    <property type="entry name" value="PbH1"/>
    <property type="match status" value="7"/>
</dbReference>
<comment type="caution">
    <text evidence="2">The sequence shown here is derived from an EMBL/GenBank/DDBJ whole genome shotgun (WGS) entry which is preliminary data.</text>
</comment>
<reference evidence="2" key="1">
    <citation type="submission" date="2020-04" db="EMBL/GenBank/DDBJ databases">
        <authorList>
            <person name="Zhang T."/>
        </authorList>
    </citation>
    <scope>NUCLEOTIDE SEQUENCE</scope>
    <source>
        <strain evidence="2">HKST-UBA02</strain>
    </source>
</reference>
<gene>
    <name evidence="2" type="ORF">KDA27_14790</name>
</gene>
<dbReference type="InterPro" id="IPR011050">
    <property type="entry name" value="Pectin_lyase_fold/virulence"/>
</dbReference>
<organism evidence="2 3">
    <name type="scientific">Eiseniibacteriota bacterium</name>
    <dbReference type="NCBI Taxonomy" id="2212470"/>
    <lineage>
        <taxon>Bacteria</taxon>
        <taxon>Candidatus Eiseniibacteriota</taxon>
    </lineage>
</organism>
<accession>A0A956SF67</accession>
<dbReference type="InterPro" id="IPR006626">
    <property type="entry name" value="PbH1"/>
</dbReference>
<dbReference type="AlphaFoldDB" id="A0A956SF67"/>
<name>A0A956SF67_UNCEI</name>
<dbReference type="Pfam" id="PF13229">
    <property type="entry name" value="Beta_helix"/>
    <property type="match status" value="2"/>
</dbReference>
<evidence type="ECO:0000259" key="1">
    <source>
        <dbReference type="Pfam" id="PF13229"/>
    </source>
</evidence>
<dbReference type="SUPFAM" id="SSF51126">
    <property type="entry name" value="Pectin lyase-like"/>
    <property type="match status" value="1"/>
</dbReference>
<protein>
    <submittedName>
        <fullName evidence="2">Right-handed parallel beta-helix repeat-containing protein</fullName>
    </submittedName>
</protein>
<dbReference type="Gene3D" id="2.160.20.10">
    <property type="entry name" value="Single-stranded right-handed beta-helix, Pectin lyase-like"/>
    <property type="match status" value="1"/>
</dbReference>
<evidence type="ECO:0000313" key="2">
    <source>
        <dbReference type="EMBL" id="MCA9757069.1"/>
    </source>
</evidence>
<evidence type="ECO:0000313" key="3">
    <source>
        <dbReference type="Proteomes" id="UP000739538"/>
    </source>
</evidence>